<organism evidence="1">
    <name type="scientific">Picea sitchensis</name>
    <name type="common">Sitka spruce</name>
    <name type="synonym">Pinus sitchensis</name>
    <dbReference type="NCBI Taxonomy" id="3332"/>
    <lineage>
        <taxon>Eukaryota</taxon>
        <taxon>Viridiplantae</taxon>
        <taxon>Streptophyta</taxon>
        <taxon>Embryophyta</taxon>
        <taxon>Tracheophyta</taxon>
        <taxon>Spermatophyta</taxon>
        <taxon>Pinopsida</taxon>
        <taxon>Pinidae</taxon>
        <taxon>Conifers I</taxon>
        <taxon>Pinales</taxon>
        <taxon>Pinaceae</taxon>
        <taxon>Picea</taxon>
    </lineage>
</organism>
<protein>
    <submittedName>
        <fullName evidence="1">Uncharacterized protein</fullName>
    </submittedName>
</protein>
<proteinExistence type="evidence at transcript level"/>
<dbReference type="EMBL" id="EF083598">
    <property type="protein sequence ID" value="ABK22939.1"/>
    <property type="molecule type" value="mRNA"/>
</dbReference>
<evidence type="ECO:0000313" key="1">
    <source>
        <dbReference type="EMBL" id="ABK22939.1"/>
    </source>
</evidence>
<reference evidence="1" key="1">
    <citation type="journal article" date="2008" name="BMC Genomics">
        <title>A conifer genomics resource of 200,000 spruce (Picea spp.) ESTs and 6,464 high-quality, sequence-finished full-length cDNAs for Sitka spruce (Picea sitchensis).</title>
        <authorList>
            <person name="Ralph S.G."/>
            <person name="Chun H.J."/>
            <person name="Kolosova N."/>
            <person name="Cooper D."/>
            <person name="Oddy C."/>
            <person name="Ritland C.E."/>
            <person name="Kirkpatrick R."/>
            <person name="Moore R."/>
            <person name="Barber S."/>
            <person name="Holt R.A."/>
            <person name="Jones S.J."/>
            <person name="Marra M.A."/>
            <person name="Douglas C.J."/>
            <person name="Ritland K."/>
            <person name="Bohlmann J."/>
        </authorList>
    </citation>
    <scope>NUCLEOTIDE SEQUENCE</scope>
    <source>
        <tissue evidence="1">Green portion of the leader tissue</tissue>
    </source>
</reference>
<dbReference type="AlphaFoldDB" id="A9NQM8"/>
<name>A9NQM8_PICSI</name>
<accession>A9NQM8</accession>
<sequence>MRSYRMIAMPRGFDRGIFSPRSVTGIELRVTLPAAYSIEDRDIWKADENHSLT</sequence>